<dbReference type="SUPFAM" id="SSF53756">
    <property type="entry name" value="UDP-Glycosyltransferase/glycogen phosphorylase"/>
    <property type="match status" value="1"/>
</dbReference>
<sequence length="396" mass="43418">MKIDFVITELFAGGAERCLAELASGMHEQGDQVRVFSIGSLPTGKKAGLVDKILESGIEITSADANNVLAFWKARRRLIDWLSVSTPDVCQSFLFHANCLTAMALRAIGKTKNAGLPDDTESVVPLSPMPCFVGGLRVAERNRMRCFLERRAVSRMDSLVCVSGAVARFAQSHLGCSLERTRVIPNGVDVPRFSVATPASWPSVMSWDADSDVVLFVGRFHPQKGIELLQSQIDTIAPIGSRRKLLLIGDGPLRSGLQRWADLVGPERCQLLPWQSDIGAFLRAARLLVLPSHYEGMPNVILEAMAAGRPVVCSLVEGSDELLSHAKEHQSFPAGDSNEMMRRIDALLDNPELAERLGEANQARVRADFSIPSMIESYRSHYKSLMPRCQPLQGSL</sequence>
<dbReference type="CDD" id="cd03811">
    <property type="entry name" value="GT4_GT28_WabH-like"/>
    <property type="match status" value="1"/>
</dbReference>
<reference evidence="5 6" key="1">
    <citation type="submission" date="2019-02" db="EMBL/GenBank/DDBJ databases">
        <title>Deep-cultivation of Planctomycetes and their phenomic and genomic characterization uncovers novel biology.</title>
        <authorList>
            <person name="Wiegand S."/>
            <person name="Jogler M."/>
            <person name="Boedeker C."/>
            <person name="Pinto D."/>
            <person name="Vollmers J."/>
            <person name="Rivas-Marin E."/>
            <person name="Kohn T."/>
            <person name="Peeters S.H."/>
            <person name="Heuer A."/>
            <person name="Rast P."/>
            <person name="Oberbeckmann S."/>
            <person name="Bunk B."/>
            <person name="Jeske O."/>
            <person name="Meyerdierks A."/>
            <person name="Storesund J.E."/>
            <person name="Kallscheuer N."/>
            <person name="Luecker S."/>
            <person name="Lage O.M."/>
            <person name="Pohl T."/>
            <person name="Merkel B.J."/>
            <person name="Hornburger P."/>
            <person name="Mueller R.-W."/>
            <person name="Bruemmer F."/>
            <person name="Labrenz M."/>
            <person name="Spormann A.M."/>
            <person name="Op Den Camp H."/>
            <person name="Overmann J."/>
            <person name="Amann R."/>
            <person name="Jetten M.S.M."/>
            <person name="Mascher T."/>
            <person name="Medema M.H."/>
            <person name="Devos D.P."/>
            <person name="Kaster A.-K."/>
            <person name="Ovreas L."/>
            <person name="Rohde M."/>
            <person name="Galperin M.Y."/>
            <person name="Jogler C."/>
        </authorList>
    </citation>
    <scope>NUCLEOTIDE SEQUENCE [LARGE SCALE GENOMIC DNA]</scope>
    <source>
        <strain evidence="5 6">Pla52n</strain>
    </source>
</reference>
<dbReference type="OrthoDB" id="9804196at2"/>
<dbReference type="Proteomes" id="UP000320176">
    <property type="component" value="Unassembled WGS sequence"/>
</dbReference>
<dbReference type="InterPro" id="IPR001296">
    <property type="entry name" value="Glyco_trans_1"/>
</dbReference>
<dbReference type="PANTHER" id="PTHR12526">
    <property type="entry name" value="GLYCOSYLTRANSFERASE"/>
    <property type="match status" value="1"/>
</dbReference>
<keyword evidence="6" id="KW-1185">Reference proteome</keyword>
<name>A0A5C6B337_9BACT</name>
<feature type="domain" description="Glycosyltransferase subfamily 4-like N-terminal" evidence="4">
    <location>
        <begin position="13"/>
        <end position="190"/>
    </location>
</feature>
<dbReference type="AlphaFoldDB" id="A0A5C6B337"/>
<proteinExistence type="predicted"/>
<evidence type="ECO:0000259" key="4">
    <source>
        <dbReference type="Pfam" id="PF13439"/>
    </source>
</evidence>
<dbReference type="InterPro" id="IPR028098">
    <property type="entry name" value="Glyco_trans_4-like_N"/>
</dbReference>
<dbReference type="EMBL" id="SJPN01000002">
    <property type="protein sequence ID" value="TWU05922.1"/>
    <property type="molecule type" value="Genomic_DNA"/>
</dbReference>
<dbReference type="Pfam" id="PF00534">
    <property type="entry name" value="Glycos_transf_1"/>
    <property type="match status" value="1"/>
</dbReference>
<accession>A0A5C6B337</accession>
<comment type="caution">
    <text evidence="5">The sequence shown here is derived from an EMBL/GenBank/DDBJ whole genome shotgun (WGS) entry which is preliminary data.</text>
</comment>
<dbReference type="GO" id="GO:0016757">
    <property type="term" value="F:glycosyltransferase activity"/>
    <property type="evidence" value="ECO:0007669"/>
    <property type="project" value="UniProtKB-KW"/>
</dbReference>
<evidence type="ECO:0000313" key="5">
    <source>
        <dbReference type="EMBL" id="TWU05922.1"/>
    </source>
</evidence>
<evidence type="ECO:0000313" key="6">
    <source>
        <dbReference type="Proteomes" id="UP000320176"/>
    </source>
</evidence>
<gene>
    <name evidence="5" type="primary">kanE_1</name>
    <name evidence="5" type="ORF">Pla52n_16380</name>
</gene>
<evidence type="ECO:0000256" key="1">
    <source>
        <dbReference type="ARBA" id="ARBA00022676"/>
    </source>
</evidence>
<feature type="domain" description="Glycosyl transferase family 1" evidence="3">
    <location>
        <begin position="207"/>
        <end position="362"/>
    </location>
</feature>
<protein>
    <submittedName>
        <fullName evidence="5">Alpha-D-kanosaminyltransferase</fullName>
        <ecNumber evidence="5">2.4.1.301</ecNumber>
    </submittedName>
</protein>
<organism evidence="5 6">
    <name type="scientific">Stieleria varia</name>
    <dbReference type="NCBI Taxonomy" id="2528005"/>
    <lineage>
        <taxon>Bacteria</taxon>
        <taxon>Pseudomonadati</taxon>
        <taxon>Planctomycetota</taxon>
        <taxon>Planctomycetia</taxon>
        <taxon>Pirellulales</taxon>
        <taxon>Pirellulaceae</taxon>
        <taxon>Stieleria</taxon>
    </lineage>
</organism>
<dbReference type="Gene3D" id="3.40.50.2000">
    <property type="entry name" value="Glycogen Phosphorylase B"/>
    <property type="match status" value="2"/>
</dbReference>
<dbReference type="EC" id="2.4.1.301" evidence="5"/>
<dbReference type="PANTHER" id="PTHR12526:SF510">
    <property type="entry name" value="D-INOSITOL 3-PHOSPHATE GLYCOSYLTRANSFERASE"/>
    <property type="match status" value="1"/>
</dbReference>
<dbReference type="RefSeq" id="WP_146519091.1">
    <property type="nucleotide sequence ID" value="NZ_CP151726.1"/>
</dbReference>
<keyword evidence="1 5" id="KW-0328">Glycosyltransferase</keyword>
<keyword evidence="2 5" id="KW-0808">Transferase</keyword>
<evidence type="ECO:0000256" key="2">
    <source>
        <dbReference type="ARBA" id="ARBA00022679"/>
    </source>
</evidence>
<dbReference type="Pfam" id="PF13439">
    <property type="entry name" value="Glyco_transf_4"/>
    <property type="match status" value="1"/>
</dbReference>
<evidence type="ECO:0000259" key="3">
    <source>
        <dbReference type="Pfam" id="PF00534"/>
    </source>
</evidence>